<dbReference type="EMBL" id="FOGZ01000001">
    <property type="protein sequence ID" value="SER47512.1"/>
    <property type="molecule type" value="Genomic_DNA"/>
</dbReference>
<dbReference type="GO" id="GO:0005829">
    <property type="term" value="C:cytosol"/>
    <property type="evidence" value="ECO:0007669"/>
    <property type="project" value="TreeGrafter"/>
</dbReference>
<evidence type="ECO:0000256" key="2">
    <source>
        <dbReference type="ARBA" id="ARBA00022695"/>
    </source>
</evidence>
<dbReference type="GO" id="GO:0016874">
    <property type="term" value="F:ligase activity"/>
    <property type="evidence" value="ECO:0007669"/>
    <property type="project" value="UniProtKB-KW"/>
</dbReference>
<evidence type="ECO:0000313" key="9">
    <source>
        <dbReference type="EMBL" id="SER47512.1"/>
    </source>
</evidence>
<keyword evidence="3" id="KW-0547">Nucleotide-binding</keyword>
<dbReference type="Pfam" id="PF03710">
    <property type="entry name" value="GlnE"/>
    <property type="match status" value="2"/>
</dbReference>
<dbReference type="InterPro" id="IPR005190">
    <property type="entry name" value="GlnE_rpt_dom"/>
</dbReference>
<organism evidence="9 10">
    <name type="scientific">Propionibacterium cyclohexanicum</name>
    <dbReference type="NCBI Taxonomy" id="64702"/>
    <lineage>
        <taxon>Bacteria</taxon>
        <taxon>Bacillati</taxon>
        <taxon>Actinomycetota</taxon>
        <taxon>Actinomycetes</taxon>
        <taxon>Propionibacteriales</taxon>
        <taxon>Propionibacteriaceae</taxon>
        <taxon>Propionibacterium</taxon>
    </lineage>
</organism>
<dbReference type="InterPro" id="IPR013546">
    <property type="entry name" value="PII_UdlTrfase/GS_AdlTrfase"/>
</dbReference>
<evidence type="ECO:0000259" key="7">
    <source>
        <dbReference type="Pfam" id="PF03710"/>
    </source>
</evidence>
<feature type="domain" description="Glutamate-ammonia ligase adenylyltransferase repeated" evidence="7">
    <location>
        <begin position="131"/>
        <end position="323"/>
    </location>
</feature>
<keyword evidence="5" id="KW-0460">Magnesium</keyword>
<keyword evidence="10" id="KW-1185">Reference proteome</keyword>
<name>A0A1H9PH17_9ACTN</name>
<keyword evidence="1 9" id="KW-0808">Transferase</keyword>
<evidence type="ECO:0000256" key="3">
    <source>
        <dbReference type="ARBA" id="ARBA00022741"/>
    </source>
</evidence>
<proteinExistence type="predicted"/>
<evidence type="ECO:0000256" key="5">
    <source>
        <dbReference type="ARBA" id="ARBA00022842"/>
    </source>
</evidence>
<dbReference type="GO" id="GO:0000820">
    <property type="term" value="P:regulation of glutamine family amino acid metabolic process"/>
    <property type="evidence" value="ECO:0007669"/>
    <property type="project" value="TreeGrafter"/>
</dbReference>
<evidence type="ECO:0000256" key="6">
    <source>
        <dbReference type="ARBA" id="ARBA00023268"/>
    </source>
</evidence>
<dbReference type="InterPro" id="IPR043519">
    <property type="entry name" value="NT_sf"/>
</dbReference>
<dbReference type="GO" id="GO:0005524">
    <property type="term" value="F:ATP binding"/>
    <property type="evidence" value="ECO:0007669"/>
    <property type="project" value="UniProtKB-KW"/>
</dbReference>
<feature type="domain" description="PII-uridylyltransferase/Glutamine-synthetase adenylyltransferase" evidence="8">
    <location>
        <begin position="844"/>
        <end position="984"/>
    </location>
</feature>
<keyword evidence="2 9" id="KW-0548">Nucleotidyltransferase</keyword>
<evidence type="ECO:0000259" key="8">
    <source>
        <dbReference type="Pfam" id="PF08335"/>
    </source>
</evidence>
<dbReference type="Pfam" id="PF08335">
    <property type="entry name" value="GlnD_UR_UTase"/>
    <property type="match status" value="2"/>
</dbReference>
<keyword evidence="9" id="KW-0436">Ligase</keyword>
<gene>
    <name evidence="9" type="ORF">SAMN05443377_10137</name>
</gene>
<dbReference type="CDD" id="cd05401">
    <property type="entry name" value="NT_GlnE_GlnD_like"/>
    <property type="match status" value="2"/>
</dbReference>
<dbReference type="Gene3D" id="1.20.120.330">
    <property type="entry name" value="Nucleotidyltransferases domain 2"/>
    <property type="match status" value="2"/>
</dbReference>
<feature type="domain" description="Glutamate-ammonia ligase adenylyltransferase repeated" evidence="7">
    <location>
        <begin position="593"/>
        <end position="817"/>
    </location>
</feature>
<protein>
    <submittedName>
        <fullName evidence="9">Glutamate-ammonia-ligase adenylyltransferase</fullName>
    </submittedName>
</protein>
<dbReference type="InterPro" id="IPR023057">
    <property type="entry name" value="GlnE"/>
</dbReference>
<evidence type="ECO:0000256" key="4">
    <source>
        <dbReference type="ARBA" id="ARBA00022840"/>
    </source>
</evidence>
<dbReference type="AlphaFoldDB" id="A0A1H9PH17"/>
<feature type="domain" description="PII-uridylyltransferase/Glutamine-synthetase adenylyltransferase" evidence="8">
    <location>
        <begin position="360"/>
        <end position="484"/>
    </location>
</feature>
<keyword evidence="4" id="KW-0067">ATP-binding</keyword>
<evidence type="ECO:0000256" key="1">
    <source>
        <dbReference type="ARBA" id="ARBA00022679"/>
    </source>
</evidence>
<dbReference type="SUPFAM" id="SSF81593">
    <property type="entry name" value="Nucleotidyltransferase substrate binding subunit/domain"/>
    <property type="match status" value="2"/>
</dbReference>
<dbReference type="SUPFAM" id="SSF81301">
    <property type="entry name" value="Nucleotidyltransferase"/>
    <property type="match status" value="2"/>
</dbReference>
<dbReference type="Gene3D" id="3.30.460.10">
    <property type="entry name" value="Beta Polymerase, domain 2"/>
    <property type="match status" value="2"/>
</dbReference>
<dbReference type="Proteomes" id="UP000198815">
    <property type="component" value="Unassembled WGS sequence"/>
</dbReference>
<dbReference type="RefSeq" id="WP_245725635.1">
    <property type="nucleotide sequence ID" value="NZ_FOGZ01000001.1"/>
</dbReference>
<dbReference type="PANTHER" id="PTHR30621:SF0">
    <property type="entry name" value="BIFUNCTIONAL GLUTAMINE SYNTHETASE ADENYLYLTRANSFERASE_ADENYLYL-REMOVING ENZYME"/>
    <property type="match status" value="1"/>
</dbReference>
<dbReference type="STRING" id="64702.SAMN05443377_10137"/>
<keyword evidence="6" id="KW-0511">Multifunctional enzyme</keyword>
<evidence type="ECO:0000313" key="10">
    <source>
        <dbReference type="Proteomes" id="UP000198815"/>
    </source>
</evidence>
<sequence length="990" mass="106883">MRARGRTTSTTAELARKGFTDVTRAAGLVDSLDLRTPGLVDELAGAADPDQALVTLADLSAGAAALISQLSDDAGWRARVIAVAGFSRALARHLTAHPIHLQVLRPEPARWSARRILDDLLGAVGLGSLAGAPPEQLAMASAGDEGAADRLRLANKRHLVRIAGRDLSCPDPSTVVDDIAAELADLADAVMICALAIARAQVSGSGAARLGIVALGKCGAQELNYLSDIDVLFVAEPADPGADDGAAMAVANKLAAATMRICSAHSACGTIWQVDAALRPEGNAGPLTRSLAGHRAYYTRWARNWEFQAMLKARPMAGDLDLARGFIDIVRPLIWQVGGRENFMAELQSMRRRVVELIPAADAEYEIKLGSGGLRDVEFSVQLLQLVHGRVDDRLRHRGTLVSLHALADHGYIGRADAAALDAAYRLERTLEHRVQLQHLRRSHLFPPPGDDREHIARSLGAADGDALWATWRRTALEVERRQRRVFYSPLLLTVSTLSDDELRLSPQAAQDRLKALGFLDASGALHHIEALTSGSTRAVEIQRQLLPAMLGWFAEGPNPDLGLISFRRLSEAMGSTSWYLRALRDEGQMAELLAQTLSTSRYIIAMLNRDPSAVQLLQDESELTPRSRESLMASMTAVVRRHEGAQDAVSAVRALRRRELMRLAFGDVLGRIDVDAVGQGLTALADATIQAALVVAVRDHPEPVPPIGVVAMGSWGGAELNYASDIDAMFVVPDGTRPEQSAQALAVVSTVRALLRSPGPEPPLEVDAGLRPEGRDGPLVRTVSSCLAYYRRWSQTWEHQALLRADVGAGDEDLVRELLAGISELRWPPQGISAVQESEIRRLKARMEAERIARGSDPHRNLKLGPGGLSDVQWTVQLLQLRHAGRLPALRSPSTLSALNACEAEGLLDAEDAAALRDAWHAASRMRNATMLVRARSSDQLPSDSRELAAVAMLMGHGKAEASQLLESYGRITRHASAVVERVFWGASS</sequence>
<reference evidence="9 10" key="1">
    <citation type="submission" date="2016-10" db="EMBL/GenBank/DDBJ databases">
        <authorList>
            <person name="de Groot N.N."/>
        </authorList>
    </citation>
    <scope>NUCLEOTIDE SEQUENCE [LARGE SCALE GENOMIC DNA]</scope>
    <source>
        <strain evidence="9 10">DSM 16859</strain>
    </source>
</reference>
<dbReference type="GO" id="GO:0008882">
    <property type="term" value="F:[glutamate-ammonia-ligase] adenylyltransferase activity"/>
    <property type="evidence" value="ECO:0007669"/>
    <property type="project" value="InterPro"/>
</dbReference>
<dbReference type="PANTHER" id="PTHR30621">
    <property type="entry name" value="GLUTAMINE SYNTHETASE ADENYLYLTRANSFERASE"/>
    <property type="match status" value="1"/>
</dbReference>
<dbReference type="NCBIfam" id="NF010707">
    <property type="entry name" value="PRK14109.1"/>
    <property type="match status" value="1"/>
</dbReference>
<accession>A0A1H9PH17</accession>